<dbReference type="RefSeq" id="WP_183314903.1">
    <property type="nucleotide sequence ID" value="NZ_JACHXQ010000011.1"/>
</dbReference>
<accession>A0A7W5DMK3</accession>
<dbReference type="EMBL" id="JACHXQ010000011">
    <property type="protein sequence ID" value="MBB3185274.1"/>
    <property type="molecule type" value="Genomic_DNA"/>
</dbReference>
<keyword evidence="8" id="KW-0249">Electron transport</keyword>
<sequence length="175" mass="19625">MTDPGRYSAISTINHWVTALLVVVMLVLGFAAGAAPSEAIAEYVMAVHISLGFFVLIFVAWRVMFRLYEGFPANVGPTAMERWAAYLVHRAILILLALQVVSGPMYLFTENECMDVFGWFSVCVPLESLSIIHEPMEWIHLNIGIYVLPALLMLHFLGAIRHYAVDKRQETPSDL</sequence>
<evidence type="ECO:0000313" key="16">
    <source>
        <dbReference type="Proteomes" id="UP000563050"/>
    </source>
</evidence>
<evidence type="ECO:0000256" key="13">
    <source>
        <dbReference type="SAM" id="Phobius"/>
    </source>
</evidence>
<evidence type="ECO:0000256" key="10">
    <source>
        <dbReference type="ARBA" id="ARBA00023004"/>
    </source>
</evidence>
<proteinExistence type="inferred from homology"/>
<feature type="domain" description="Cytochrome b561 bacterial/Ni-hydrogenase" evidence="14">
    <location>
        <begin position="6"/>
        <end position="167"/>
    </location>
</feature>
<protein>
    <submittedName>
        <fullName evidence="15">Cytochrome b561</fullName>
    </submittedName>
</protein>
<evidence type="ECO:0000256" key="6">
    <source>
        <dbReference type="ARBA" id="ARBA00022692"/>
    </source>
</evidence>
<organism evidence="15 16">
    <name type="scientific">Halomonas fontilapidosi</name>
    <dbReference type="NCBI Taxonomy" id="616675"/>
    <lineage>
        <taxon>Bacteria</taxon>
        <taxon>Pseudomonadati</taxon>
        <taxon>Pseudomonadota</taxon>
        <taxon>Gammaproteobacteria</taxon>
        <taxon>Oceanospirillales</taxon>
        <taxon>Halomonadaceae</taxon>
        <taxon>Halomonas</taxon>
    </lineage>
</organism>
<evidence type="ECO:0000256" key="8">
    <source>
        <dbReference type="ARBA" id="ARBA00022982"/>
    </source>
</evidence>
<comment type="similarity">
    <text evidence="12">Belongs to the cytochrome b561 family.</text>
</comment>
<gene>
    <name evidence="15" type="ORF">FHR95_002855</name>
</gene>
<evidence type="ECO:0000256" key="5">
    <source>
        <dbReference type="ARBA" id="ARBA00022617"/>
    </source>
</evidence>
<dbReference type="Pfam" id="PF01292">
    <property type="entry name" value="Ni_hydr_CYTB"/>
    <property type="match status" value="1"/>
</dbReference>
<comment type="cofactor">
    <cofactor evidence="1">
        <name>heme b</name>
        <dbReference type="ChEBI" id="CHEBI:60344"/>
    </cofactor>
</comment>
<keyword evidence="7" id="KW-0479">Metal-binding</keyword>
<evidence type="ECO:0000259" key="14">
    <source>
        <dbReference type="Pfam" id="PF01292"/>
    </source>
</evidence>
<dbReference type="GO" id="GO:0009055">
    <property type="term" value="F:electron transfer activity"/>
    <property type="evidence" value="ECO:0007669"/>
    <property type="project" value="InterPro"/>
</dbReference>
<dbReference type="GO" id="GO:0046872">
    <property type="term" value="F:metal ion binding"/>
    <property type="evidence" value="ECO:0007669"/>
    <property type="project" value="UniProtKB-KW"/>
</dbReference>
<comment type="subcellular location">
    <subcellularLocation>
        <location evidence="2">Cell membrane</location>
        <topology evidence="2">Multi-pass membrane protein</topology>
    </subcellularLocation>
</comment>
<evidence type="ECO:0000256" key="12">
    <source>
        <dbReference type="ARBA" id="ARBA00037975"/>
    </source>
</evidence>
<feature type="transmembrane region" description="Helical" evidence="13">
    <location>
        <begin position="43"/>
        <end position="63"/>
    </location>
</feature>
<dbReference type="PANTHER" id="PTHR30529">
    <property type="entry name" value="CYTOCHROME B561"/>
    <property type="match status" value="1"/>
</dbReference>
<dbReference type="Proteomes" id="UP000563050">
    <property type="component" value="Unassembled WGS sequence"/>
</dbReference>
<feature type="transmembrane region" description="Helical" evidence="13">
    <location>
        <begin position="138"/>
        <end position="160"/>
    </location>
</feature>
<evidence type="ECO:0000256" key="9">
    <source>
        <dbReference type="ARBA" id="ARBA00022989"/>
    </source>
</evidence>
<dbReference type="PANTHER" id="PTHR30529:SF1">
    <property type="entry name" value="CYTOCHROME B561 HOMOLOG 2"/>
    <property type="match status" value="1"/>
</dbReference>
<keyword evidence="10" id="KW-0408">Iron</keyword>
<comment type="caution">
    <text evidence="15">The sequence shown here is derived from an EMBL/GenBank/DDBJ whole genome shotgun (WGS) entry which is preliminary data.</text>
</comment>
<keyword evidence="16" id="KW-1185">Reference proteome</keyword>
<dbReference type="GO" id="GO:0022904">
    <property type="term" value="P:respiratory electron transport chain"/>
    <property type="evidence" value="ECO:0007669"/>
    <property type="project" value="InterPro"/>
</dbReference>
<evidence type="ECO:0000256" key="4">
    <source>
        <dbReference type="ARBA" id="ARBA00022475"/>
    </source>
</evidence>
<name>A0A7W5DMK3_9GAMM</name>
<keyword evidence="5" id="KW-0349">Heme</keyword>
<dbReference type="Gene3D" id="1.20.950.20">
    <property type="entry name" value="Transmembrane di-heme cytochromes, Chain C"/>
    <property type="match status" value="1"/>
</dbReference>
<feature type="transmembrane region" description="Helical" evidence="13">
    <location>
        <begin position="13"/>
        <end position="31"/>
    </location>
</feature>
<keyword evidence="4" id="KW-1003">Cell membrane</keyword>
<evidence type="ECO:0000256" key="3">
    <source>
        <dbReference type="ARBA" id="ARBA00022448"/>
    </source>
</evidence>
<evidence type="ECO:0000256" key="11">
    <source>
        <dbReference type="ARBA" id="ARBA00023136"/>
    </source>
</evidence>
<evidence type="ECO:0000256" key="1">
    <source>
        <dbReference type="ARBA" id="ARBA00001970"/>
    </source>
</evidence>
<keyword evidence="11 13" id="KW-0472">Membrane</keyword>
<keyword evidence="6 13" id="KW-0812">Transmembrane</keyword>
<dbReference type="InterPro" id="IPR016174">
    <property type="entry name" value="Di-haem_cyt_TM"/>
</dbReference>
<dbReference type="SUPFAM" id="SSF81342">
    <property type="entry name" value="Transmembrane di-heme cytochromes"/>
    <property type="match status" value="1"/>
</dbReference>
<dbReference type="AlphaFoldDB" id="A0A7W5DMK3"/>
<dbReference type="InterPro" id="IPR011577">
    <property type="entry name" value="Cyt_b561_bac/Ni-Hgenase"/>
</dbReference>
<evidence type="ECO:0000256" key="2">
    <source>
        <dbReference type="ARBA" id="ARBA00004651"/>
    </source>
</evidence>
<dbReference type="GO" id="GO:0020037">
    <property type="term" value="F:heme binding"/>
    <property type="evidence" value="ECO:0007669"/>
    <property type="project" value="TreeGrafter"/>
</dbReference>
<dbReference type="GO" id="GO:0005886">
    <property type="term" value="C:plasma membrane"/>
    <property type="evidence" value="ECO:0007669"/>
    <property type="project" value="UniProtKB-SubCell"/>
</dbReference>
<dbReference type="InterPro" id="IPR052168">
    <property type="entry name" value="Cytochrome_b561_oxidase"/>
</dbReference>
<evidence type="ECO:0000313" key="15">
    <source>
        <dbReference type="EMBL" id="MBB3185274.1"/>
    </source>
</evidence>
<evidence type="ECO:0000256" key="7">
    <source>
        <dbReference type="ARBA" id="ARBA00022723"/>
    </source>
</evidence>
<keyword evidence="9 13" id="KW-1133">Transmembrane helix</keyword>
<keyword evidence="3" id="KW-0813">Transport</keyword>
<feature type="transmembrane region" description="Helical" evidence="13">
    <location>
        <begin position="83"/>
        <end position="101"/>
    </location>
</feature>
<reference evidence="15 16" key="1">
    <citation type="submission" date="2020-08" db="EMBL/GenBank/DDBJ databases">
        <title>Genomic Encyclopedia of Type Strains, Phase III (KMG-III): the genomes of soil and plant-associated and newly described type strains.</title>
        <authorList>
            <person name="Whitman W."/>
        </authorList>
    </citation>
    <scope>NUCLEOTIDE SEQUENCE [LARGE SCALE GENOMIC DNA]</scope>
    <source>
        <strain evidence="15 16">CECT 7341</strain>
    </source>
</reference>